<gene>
    <name evidence="3" type="ORF">GV789_02075</name>
</gene>
<dbReference type="Gene3D" id="3.20.80.10">
    <property type="entry name" value="Regulatory factor, effector binding domain"/>
    <property type="match status" value="1"/>
</dbReference>
<feature type="region of interest" description="Disordered" evidence="1">
    <location>
        <begin position="283"/>
        <end position="313"/>
    </location>
</feature>
<dbReference type="RefSeq" id="WP_163821954.1">
    <property type="nucleotide sequence ID" value="NZ_JAAGUY010000001.1"/>
</dbReference>
<dbReference type="SUPFAM" id="SSF103247">
    <property type="entry name" value="TT1751-like"/>
    <property type="match status" value="1"/>
</dbReference>
<dbReference type="SMART" id="SM00871">
    <property type="entry name" value="AraC_E_bind"/>
    <property type="match status" value="1"/>
</dbReference>
<protein>
    <submittedName>
        <fullName evidence="3">DUF302 domain-containing protein</fullName>
    </submittedName>
</protein>
<evidence type="ECO:0000256" key="1">
    <source>
        <dbReference type="SAM" id="MobiDB-lite"/>
    </source>
</evidence>
<sequence>MSYHVTVAESAPETVLQLHRTIRADHAGDDIGNGMQSLYELAAHTGMHPAGPPSTTYHSDFLPGQTTEVDFCLPVAAGSNDGVEQMAVRSTESGIVARTIHHGDYHSITHAYRALDQWLRESPFRPVGPPTEIYLVAPEEAVAAKDLVTEIRIPVAPTDLSAEVASTVADTAAIVREALAEQGFGVLTEIDVSATLRDKIGRQIEDYFILGACNPTLASEALDVDRAVGLLLPCNVVVRATDSGTVVEAVDPRTLLQQSHSPALAAVARQARAGLAAAIAAVGVRSHSQRTPSEAQSSGDMKSRGGSQGPADQ</sequence>
<feature type="domain" description="AraC effector-binding" evidence="2">
    <location>
        <begin position="3"/>
        <end position="156"/>
    </location>
</feature>
<evidence type="ECO:0000313" key="3">
    <source>
        <dbReference type="EMBL" id="NEW43253.1"/>
    </source>
</evidence>
<dbReference type="InterPro" id="IPR011256">
    <property type="entry name" value="Reg_factor_effector_dom_sf"/>
</dbReference>
<evidence type="ECO:0000259" key="2">
    <source>
        <dbReference type="SMART" id="SM00871"/>
    </source>
</evidence>
<organism evidence="3 4">
    <name type="scientific">Nocardia cyriacigeorgica</name>
    <dbReference type="NCBI Taxonomy" id="135487"/>
    <lineage>
        <taxon>Bacteria</taxon>
        <taxon>Bacillati</taxon>
        <taxon>Actinomycetota</taxon>
        <taxon>Actinomycetes</taxon>
        <taxon>Mycobacteriales</taxon>
        <taxon>Nocardiaceae</taxon>
        <taxon>Nocardia</taxon>
    </lineage>
</organism>
<accession>A0A6P1D2Q6</accession>
<dbReference type="PANTHER" id="PTHR38342:SF1">
    <property type="entry name" value="SLR5037 PROTEIN"/>
    <property type="match status" value="1"/>
</dbReference>
<comment type="caution">
    <text evidence="3">The sequence shown here is derived from an EMBL/GenBank/DDBJ whole genome shotgun (WGS) entry which is preliminary data.</text>
</comment>
<dbReference type="SUPFAM" id="SSF55136">
    <property type="entry name" value="Probable bacterial effector-binding domain"/>
    <property type="match status" value="1"/>
</dbReference>
<dbReference type="Pfam" id="PF03625">
    <property type="entry name" value="DUF302"/>
    <property type="match status" value="1"/>
</dbReference>
<dbReference type="InterPro" id="IPR035923">
    <property type="entry name" value="TT1751-like_sf"/>
</dbReference>
<name>A0A6P1D2Q6_9NOCA</name>
<feature type="compositionally biased region" description="Polar residues" evidence="1">
    <location>
        <begin position="289"/>
        <end position="300"/>
    </location>
</feature>
<reference evidence="3 4" key="1">
    <citation type="submission" date="2020-01" db="EMBL/GenBank/DDBJ databases">
        <title>Genetics and antimicrobial susceptibilities of Nocardia species isolated from the soil; a comparison with species isolated from humans.</title>
        <authorList>
            <person name="Carrasco G."/>
            <person name="Monzon S."/>
            <person name="Sansegundo M."/>
            <person name="Garcia E."/>
            <person name="Garrido N."/>
            <person name="Medina M.J."/>
            <person name="Villalon P."/>
            <person name="Ramirez-Arocha A.C."/>
            <person name="Jimenez P."/>
            <person name="Cuesta I."/>
            <person name="Valdezate S."/>
        </authorList>
    </citation>
    <scope>NUCLEOTIDE SEQUENCE [LARGE SCALE GENOMIC DNA]</scope>
    <source>
        <strain evidence="3 4">CNM20110639</strain>
    </source>
</reference>
<dbReference type="InterPro" id="IPR029442">
    <property type="entry name" value="GyrI-like"/>
</dbReference>
<dbReference type="CDD" id="cd14797">
    <property type="entry name" value="DUF302"/>
    <property type="match status" value="1"/>
</dbReference>
<dbReference type="Pfam" id="PF06445">
    <property type="entry name" value="GyrI-like"/>
    <property type="match status" value="1"/>
</dbReference>
<dbReference type="EMBL" id="JAAGUZ010000004">
    <property type="protein sequence ID" value="NEW43253.1"/>
    <property type="molecule type" value="Genomic_DNA"/>
</dbReference>
<dbReference type="AlphaFoldDB" id="A0A6P1D2Q6"/>
<dbReference type="Proteomes" id="UP000468928">
    <property type="component" value="Unassembled WGS sequence"/>
</dbReference>
<dbReference type="InterPro" id="IPR010499">
    <property type="entry name" value="AraC_E-bd"/>
</dbReference>
<dbReference type="Gene3D" id="3.30.310.70">
    <property type="entry name" value="TT1751-like domain"/>
    <property type="match status" value="1"/>
</dbReference>
<dbReference type="PANTHER" id="PTHR38342">
    <property type="entry name" value="SLR5037 PROTEIN"/>
    <property type="match status" value="1"/>
</dbReference>
<proteinExistence type="predicted"/>
<dbReference type="InterPro" id="IPR005180">
    <property type="entry name" value="DUF302"/>
</dbReference>
<evidence type="ECO:0000313" key="4">
    <source>
        <dbReference type="Proteomes" id="UP000468928"/>
    </source>
</evidence>